<feature type="repeat" description="PPR" evidence="2">
    <location>
        <begin position="273"/>
        <end position="307"/>
    </location>
</feature>
<feature type="repeat" description="PPR" evidence="2">
    <location>
        <begin position="70"/>
        <end position="104"/>
    </location>
</feature>
<dbReference type="InterPro" id="IPR046848">
    <property type="entry name" value="E_motif"/>
</dbReference>
<dbReference type="Pfam" id="PF14432">
    <property type="entry name" value="DYW_deaminase"/>
    <property type="match status" value="1"/>
</dbReference>
<dbReference type="Pfam" id="PF20431">
    <property type="entry name" value="E_motif"/>
    <property type="match status" value="1"/>
</dbReference>
<dbReference type="Pfam" id="PF13041">
    <property type="entry name" value="PPR_2"/>
    <property type="match status" value="1"/>
</dbReference>
<dbReference type="PANTHER" id="PTHR47926">
    <property type="entry name" value="PENTATRICOPEPTIDE REPEAT-CONTAINING PROTEIN"/>
    <property type="match status" value="1"/>
</dbReference>
<dbReference type="PANTHER" id="PTHR47926:SF405">
    <property type="entry name" value="DYW DOMAIN-CONTAINING PROTEIN"/>
    <property type="match status" value="1"/>
</dbReference>
<dbReference type="FunFam" id="1.25.40.10:FF:000344">
    <property type="entry name" value="Pentatricopeptide repeat-containing protein"/>
    <property type="match status" value="1"/>
</dbReference>
<evidence type="ECO:0000256" key="1">
    <source>
        <dbReference type="ARBA" id="ARBA00022737"/>
    </source>
</evidence>
<dbReference type="GO" id="GO:0009451">
    <property type="term" value="P:RNA modification"/>
    <property type="evidence" value="ECO:0007669"/>
    <property type="project" value="InterPro"/>
</dbReference>
<protein>
    <submittedName>
        <fullName evidence="4">Pentatricopeptide repeat-containing protein</fullName>
    </submittedName>
</protein>
<dbReference type="InterPro" id="IPR011990">
    <property type="entry name" value="TPR-like_helical_dom_sf"/>
</dbReference>
<feature type="repeat" description="PPR" evidence="2">
    <location>
        <begin position="141"/>
        <end position="175"/>
    </location>
</feature>
<evidence type="ECO:0000259" key="3">
    <source>
        <dbReference type="Pfam" id="PF14432"/>
    </source>
</evidence>
<evidence type="ECO:0000256" key="2">
    <source>
        <dbReference type="PROSITE-ProRule" id="PRU00708"/>
    </source>
</evidence>
<dbReference type="PROSITE" id="PS51375">
    <property type="entry name" value="PPR"/>
    <property type="match status" value="5"/>
</dbReference>
<dbReference type="FunFam" id="1.25.40.10:FF:000031">
    <property type="entry name" value="Pentatricopeptide repeat-containing protein mitochondrial"/>
    <property type="match status" value="2"/>
</dbReference>
<feature type="repeat" description="PPR" evidence="2">
    <location>
        <begin position="374"/>
        <end position="408"/>
    </location>
</feature>
<dbReference type="Pfam" id="PF01535">
    <property type="entry name" value="PPR"/>
    <property type="match status" value="7"/>
</dbReference>
<dbReference type="OrthoDB" id="185373at2759"/>
<dbReference type="Gene3D" id="1.25.40.10">
    <property type="entry name" value="Tetratricopeptide repeat domain"/>
    <property type="match status" value="4"/>
</dbReference>
<keyword evidence="1" id="KW-0677">Repeat</keyword>
<feature type="domain" description="DYW" evidence="3">
    <location>
        <begin position="589"/>
        <end position="681"/>
    </location>
</feature>
<dbReference type="InterPro" id="IPR046960">
    <property type="entry name" value="PPR_At4g14850-like_plant"/>
</dbReference>
<keyword evidence="5" id="KW-1185">Reference proteome</keyword>
<evidence type="ECO:0000313" key="5">
    <source>
        <dbReference type="Proteomes" id="UP000233837"/>
    </source>
</evidence>
<dbReference type="Proteomes" id="UP000233837">
    <property type="component" value="Unassembled WGS sequence"/>
</dbReference>
<dbReference type="NCBIfam" id="TIGR00756">
    <property type="entry name" value="PPR"/>
    <property type="match status" value="6"/>
</dbReference>
<dbReference type="InterPro" id="IPR032867">
    <property type="entry name" value="DYW_dom"/>
</dbReference>
<dbReference type="EMBL" id="KZ502194">
    <property type="protein sequence ID" value="PKU82297.1"/>
    <property type="molecule type" value="Genomic_DNA"/>
</dbReference>
<reference evidence="4 5" key="2">
    <citation type="journal article" date="2017" name="Nature">
        <title>The Apostasia genome and the evolution of orchids.</title>
        <authorList>
            <person name="Zhang G.Q."/>
            <person name="Liu K.W."/>
            <person name="Li Z."/>
            <person name="Lohaus R."/>
            <person name="Hsiao Y.Y."/>
            <person name="Niu S.C."/>
            <person name="Wang J.Y."/>
            <person name="Lin Y.C."/>
            <person name="Xu Q."/>
            <person name="Chen L.J."/>
            <person name="Yoshida K."/>
            <person name="Fujiwara S."/>
            <person name="Wang Z.W."/>
            <person name="Zhang Y.Q."/>
            <person name="Mitsuda N."/>
            <person name="Wang M."/>
            <person name="Liu G.H."/>
            <person name="Pecoraro L."/>
            <person name="Huang H.X."/>
            <person name="Xiao X.J."/>
            <person name="Lin M."/>
            <person name="Wu X.Y."/>
            <person name="Wu W.L."/>
            <person name="Chen Y.Y."/>
            <person name="Chang S.B."/>
            <person name="Sakamoto S."/>
            <person name="Ohme-Takagi M."/>
            <person name="Yagi M."/>
            <person name="Zeng S.J."/>
            <person name="Shen C.Y."/>
            <person name="Yeh C.M."/>
            <person name="Luo Y.B."/>
            <person name="Tsai W.C."/>
            <person name="Van de Peer Y."/>
            <person name="Liu Z.J."/>
        </authorList>
    </citation>
    <scope>NUCLEOTIDE SEQUENCE [LARGE SCALE GENOMIC DNA]</scope>
    <source>
        <tissue evidence="4">The whole plant</tissue>
    </source>
</reference>
<accession>A0A2I0X331</accession>
<evidence type="ECO:0000313" key="4">
    <source>
        <dbReference type="EMBL" id="PKU82297.1"/>
    </source>
</evidence>
<dbReference type="FunFam" id="1.25.40.10:FF:000366">
    <property type="entry name" value="Pentatricopeptide (PPR) repeat-containing protein"/>
    <property type="match status" value="1"/>
</dbReference>
<organism evidence="4 5">
    <name type="scientific">Dendrobium catenatum</name>
    <dbReference type="NCBI Taxonomy" id="906689"/>
    <lineage>
        <taxon>Eukaryota</taxon>
        <taxon>Viridiplantae</taxon>
        <taxon>Streptophyta</taxon>
        <taxon>Embryophyta</taxon>
        <taxon>Tracheophyta</taxon>
        <taxon>Spermatophyta</taxon>
        <taxon>Magnoliopsida</taxon>
        <taxon>Liliopsida</taxon>
        <taxon>Asparagales</taxon>
        <taxon>Orchidaceae</taxon>
        <taxon>Epidendroideae</taxon>
        <taxon>Malaxideae</taxon>
        <taxon>Dendrobiinae</taxon>
        <taxon>Dendrobium</taxon>
    </lineage>
</organism>
<sequence length="681" mass="76360">MLPAVCQPKWARFVCSVIEDSRAIPQAHALMILTGFLARPNSPGRLIAAYGRSGNLAAARVVFDALPQPTISSWNALIIAHLRNESPFDVLHLYRRMISEGCIRPDSSTFTIALKACTQLSDLDAGEQIRSHAYDLGFQNDVFVSSSLLNLYAKCGKLIEAVEVFERMPRRDLVSWTTMITAFSNSGKSIEAIDYYRKMRVEGVEGDEIVMVGLLQACAAMEDVRAGASIHGHMIRLDMRMDVVVETSLIDMYAKSGYLGLANVVFERMRNKNVVSWSSLISAYAQNGFANEALLMLVRMQDFGFVPDSVALVSALLACSQIGYLKLGKSLHGFVVRRKLKVGVILGTAVIDMYSKCGSLLSARAIFDRLSSRDLIAWNAMIACYGIHGNGKEALSLFLEMKETELKPDDATFASLMSAFSHSGLVSEGRRWFNCMKIEFGLEPWEKHYACMVDLLARAGHVEEAFDLIQTMKIKPGIAIWVALLSGCHIHKKLELGEYVAEKILKLNPHDLGVYLLVSNMYASARNWNKVQEIRRMMKMMGMKKTPGYSLVELDGKFHAFLAEDNSHPEYLQIMAMLERLECEMRKIGYIPKIELVLHDLQDDVKERMLLCHSERLAIAFGLLKTGAGMRILVIKNLRVCEDCHDAIKLISRITNREIVVRDAKRFHHFNDGACSCGDYW</sequence>
<proteinExistence type="predicted"/>
<dbReference type="AlphaFoldDB" id="A0A2I0X331"/>
<name>A0A2I0X331_9ASPA</name>
<dbReference type="InterPro" id="IPR002885">
    <property type="entry name" value="PPR_rpt"/>
</dbReference>
<gene>
    <name evidence="4" type="primary">PCMP-E96</name>
    <name evidence="4" type="ORF">MA16_Dca024599</name>
</gene>
<dbReference type="GO" id="GO:0003723">
    <property type="term" value="F:RNA binding"/>
    <property type="evidence" value="ECO:0007669"/>
    <property type="project" value="InterPro"/>
</dbReference>
<reference evidence="4 5" key="1">
    <citation type="journal article" date="2016" name="Sci. Rep.">
        <title>The Dendrobium catenatum Lindl. genome sequence provides insights into polysaccharide synthase, floral development and adaptive evolution.</title>
        <authorList>
            <person name="Zhang G.Q."/>
            <person name="Xu Q."/>
            <person name="Bian C."/>
            <person name="Tsai W.C."/>
            <person name="Yeh C.M."/>
            <person name="Liu K.W."/>
            <person name="Yoshida K."/>
            <person name="Zhang L.S."/>
            <person name="Chang S.B."/>
            <person name="Chen F."/>
            <person name="Shi Y."/>
            <person name="Su Y.Y."/>
            <person name="Zhang Y.Q."/>
            <person name="Chen L.J."/>
            <person name="Yin Y."/>
            <person name="Lin M."/>
            <person name="Huang H."/>
            <person name="Deng H."/>
            <person name="Wang Z.W."/>
            <person name="Zhu S.L."/>
            <person name="Zhao X."/>
            <person name="Deng C."/>
            <person name="Niu S.C."/>
            <person name="Huang J."/>
            <person name="Wang M."/>
            <person name="Liu G.H."/>
            <person name="Yang H.J."/>
            <person name="Xiao X.J."/>
            <person name="Hsiao Y.Y."/>
            <person name="Wu W.L."/>
            <person name="Chen Y.Y."/>
            <person name="Mitsuda N."/>
            <person name="Ohme-Takagi M."/>
            <person name="Luo Y.B."/>
            <person name="Van de Peer Y."/>
            <person name="Liu Z.J."/>
        </authorList>
    </citation>
    <scope>NUCLEOTIDE SEQUENCE [LARGE SCALE GENOMIC DNA]</scope>
    <source>
        <tissue evidence="4">The whole plant</tissue>
    </source>
</reference>
<dbReference type="GO" id="GO:0008270">
    <property type="term" value="F:zinc ion binding"/>
    <property type="evidence" value="ECO:0007669"/>
    <property type="project" value="InterPro"/>
</dbReference>
<feature type="repeat" description="PPR" evidence="2">
    <location>
        <begin position="409"/>
        <end position="444"/>
    </location>
</feature>